<protein>
    <submittedName>
        <fullName evidence="1">Uncharacterized protein</fullName>
    </submittedName>
</protein>
<comment type="caution">
    <text evidence="1">The sequence shown here is derived from an EMBL/GenBank/DDBJ whole genome shotgun (WGS) entry which is preliminary data.</text>
</comment>
<dbReference type="RefSeq" id="WP_268779735.1">
    <property type="nucleotide sequence ID" value="NZ_JAPRAT010000010.1"/>
</dbReference>
<dbReference type="Proteomes" id="UP001084197">
    <property type="component" value="Unassembled WGS sequence"/>
</dbReference>
<name>A0A9J6RBP7_9BACI</name>
<gene>
    <name evidence="1" type="ORF">OWO01_07055</name>
</gene>
<keyword evidence="2" id="KW-1185">Reference proteome</keyword>
<sequence>MKKINHDMYYSPKYAKEYSKKQFFFELQWRYTEVRAKQLIYYLNEQLKNSDEIEIWNIWLDEHESPSIKSINANELSIADLAFLDTINGYEKPKCLLIKK</sequence>
<proteinExistence type="predicted"/>
<organism evidence="1 2">
    <name type="scientific">Natronobacillus azotifigens</name>
    <dbReference type="NCBI Taxonomy" id="472978"/>
    <lineage>
        <taxon>Bacteria</taxon>
        <taxon>Bacillati</taxon>
        <taxon>Bacillota</taxon>
        <taxon>Bacilli</taxon>
        <taxon>Bacillales</taxon>
        <taxon>Bacillaceae</taxon>
        <taxon>Natronobacillus</taxon>
    </lineage>
</organism>
<reference evidence="1" key="1">
    <citation type="submission" date="2022-11" db="EMBL/GenBank/DDBJ databases">
        <title>WGS of Natronobacillus azotifigens 24KS-1, an anaerobic diazotrophic haloalkaliphile from soda-rich habitats.</title>
        <authorList>
            <person name="Sorokin D.Y."/>
            <person name="Merkel A.Y."/>
        </authorList>
    </citation>
    <scope>NUCLEOTIDE SEQUENCE</scope>
    <source>
        <strain evidence="1">24KS-1</strain>
    </source>
</reference>
<dbReference type="EMBL" id="JAPRAT010000010">
    <property type="protein sequence ID" value="MCZ0702967.1"/>
    <property type="molecule type" value="Genomic_DNA"/>
</dbReference>
<evidence type="ECO:0000313" key="2">
    <source>
        <dbReference type="Proteomes" id="UP001084197"/>
    </source>
</evidence>
<dbReference type="AlphaFoldDB" id="A0A9J6RBP7"/>
<evidence type="ECO:0000313" key="1">
    <source>
        <dbReference type="EMBL" id="MCZ0702967.1"/>
    </source>
</evidence>
<accession>A0A9J6RBP7</accession>